<dbReference type="InterPro" id="IPR000802">
    <property type="entry name" value="Arsenical_pump_ArsB"/>
</dbReference>
<dbReference type="InterPro" id="IPR004680">
    <property type="entry name" value="Cit_transptr-like_dom"/>
</dbReference>
<sequence length="409" mass="44909">MPLAVIILFITLVAIALRRVARAIIPIWAIMAFGAIAALLCQQITPGHAIAAIDPEVMAYLFGIFFIAQAAEESGYLEQVTNDIFYHAHTGKQALIIIVFLLGTSAALLMNDTIAIVGTPIILQLCKSHKSLIKPLLFALAFSVTIGSALSPVGNPQNLLIAIKGEMPSPFLDFIKPLAIPTLLNLIICYGLIYIMYKKQLDQPIEKVAPTPIRAPQTVVLVQLSLIIMLCLVLTKVIMDFSHSSFRINFSYIALISALPLLFSKQKWLFLRKLDWGTLIFFASTFVLMQSVWDSGFFQANIHRYHISLTSPIAILLISILLSQFISNVPLVALYLPLLLHSAHSNSQLLTLAVGSTIAGNLSILGAASNIIIIHNSEKRGIKGFGFWEFIKLGLPLTALNVLVYVCFF</sequence>
<evidence type="ECO:0000256" key="7">
    <source>
        <dbReference type="ARBA" id="ARBA00023136"/>
    </source>
</evidence>
<dbReference type="PANTHER" id="PTHR43302:SF5">
    <property type="entry name" value="TRANSPORTER ARSB-RELATED"/>
    <property type="match status" value="1"/>
</dbReference>
<proteinExistence type="inferred from homology"/>
<accession>A0ABW8D5H1</accession>
<dbReference type="PRINTS" id="PR00758">
    <property type="entry name" value="ARSENICPUMP"/>
</dbReference>
<dbReference type="EMBL" id="JBGORX010000001">
    <property type="protein sequence ID" value="MFJ1267935.1"/>
    <property type="molecule type" value="Genomic_DNA"/>
</dbReference>
<feature type="domain" description="Citrate transporter-like" evidence="9">
    <location>
        <begin position="15"/>
        <end position="346"/>
    </location>
</feature>
<comment type="subcellular location">
    <subcellularLocation>
        <location evidence="1">Cell membrane</location>
        <topology evidence="1">Multi-pass membrane protein</topology>
    </subcellularLocation>
</comment>
<evidence type="ECO:0000256" key="6">
    <source>
        <dbReference type="ARBA" id="ARBA00022989"/>
    </source>
</evidence>
<gene>
    <name evidence="10" type="ORF">ACD661_05090</name>
</gene>
<feature type="transmembrane region" description="Helical" evidence="8">
    <location>
        <begin position="135"/>
        <end position="154"/>
    </location>
</feature>
<dbReference type="Pfam" id="PF03600">
    <property type="entry name" value="CitMHS"/>
    <property type="match status" value="1"/>
</dbReference>
<evidence type="ECO:0000313" key="10">
    <source>
        <dbReference type="EMBL" id="MFJ1267935.1"/>
    </source>
</evidence>
<keyword evidence="4" id="KW-1003">Cell membrane</keyword>
<organism evidence="10 11">
    <name type="scientific">Legionella lytica</name>
    <dbReference type="NCBI Taxonomy" id="96232"/>
    <lineage>
        <taxon>Bacteria</taxon>
        <taxon>Pseudomonadati</taxon>
        <taxon>Pseudomonadota</taxon>
        <taxon>Gammaproteobacteria</taxon>
        <taxon>Legionellales</taxon>
        <taxon>Legionellaceae</taxon>
        <taxon>Legionella</taxon>
    </lineage>
</organism>
<feature type="transmembrane region" description="Helical" evidence="8">
    <location>
        <begin position="313"/>
        <end position="337"/>
    </location>
</feature>
<protein>
    <submittedName>
        <fullName evidence="10">SLC13 family permease</fullName>
    </submittedName>
</protein>
<feature type="transmembrane region" description="Helical" evidence="8">
    <location>
        <begin position="245"/>
        <end position="264"/>
    </location>
</feature>
<comment type="similarity">
    <text evidence="2">Belongs to the CitM (TC 2.A.11) transporter family.</text>
</comment>
<evidence type="ECO:0000256" key="5">
    <source>
        <dbReference type="ARBA" id="ARBA00022692"/>
    </source>
</evidence>
<feature type="transmembrane region" description="Helical" evidence="8">
    <location>
        <begin position="276"/>
        <end position="293"/>
    </location>
</feature>
<evidence type="ECO:0000256" key="4">
    <source>
        <dbReference type="ARBA" id="ARBA00022475"/>
    </source>
</evidence>
<keyword evidence="6 8" id="KW-1133">Transmembrane helix</keyword>
<reference evidence="10 11" key="1">
    <citation type="submission" date="2024-08" db="EMBL/GenBank/DDBJ databases">
        <title>Draft Genome Sequence of Legionella lytica strain DSB2004, Isolated From a Fire Sprinkler System.</title>
        <authorList>
            <person name="Everhart A.D."/>
            <person name="Kidane D.T."/>
            <person name="Farone A.L."/>
            <person name="Farone M.B."/>
        </authorList>
    </citation>
    <scope>NUCLEOTIDE SEQUENCE [LARGE SCALE GENOMIC DNA]</scope>
    <source>
        <strain evidence="10 11">DSB2004</strain>
    </source>
</reference>
<dbReference type="RefSeq" id="WP_400186769.1">
    <property type="nucleotide sequence ID" value="NZ_JBGORX010000001.1"/>
</dbReference>
<evidence type="ECO:0000259" key="9">
    <source>
        <dbReference type="Pfam" id="PF03600"/>
    </source>
</evidence>
<evidence type="ECO:0000256" key="1">
    <source>
        <dbReference type="ARBA" id="ARBA00004651"/>
    </source>
</evidence>
<feature type="transmembrane region" description="Helical" evidence="8">
    <location>
        <begin position="349"/>
        <end position="373"/>
    </location>
</feature>
<comment type="caution">
    <text evidence="10">The sequence shown here is derived from an EMBL/GenBank/DDBJ whole genome shotgun (WGS) entry which is preliminary data.</text>
</comment>
<feature type="transmembrane region" description="Helical" evidence="8">
    <location>
        <begin position="96"/>
        <end position="123"/>
    </location>
</feature>
<feature type="transmembrane region" description="Helical" evidence="8">
    <location>
        <begin position="385"/>
        <end position="408"/>
    </location>
</feature>
<dbReference type="PANTHER" id="PTHR43302">
    <property type="entry name" value="TRANSPORTER ARSB-RELATED"/>
    <property type="match status" value="1"/>
</dbReference>
<keyword evidence="5 8" id="KW-0812">Transmembrane</keyword>
<feature type="transmembrane region" description="Helical" evidence="8">
    <location>
        <begin position="218"/>
        <end position="239"/>
    </location>
</feature>
<dbReference type="Proteomes" id="UP001615550">
    <property type="component" value="Unassembled WGS sequence"/>
</dbReference>
<evidence type="ECO:0000256" key="2">
    <source>
        <dbReference type="ARBA" id="ARBA00009843"/>
    </source>
</evidence>
<name>A0ABW8D5H1_9GAMM</name>
<evidence type="ECO:0000256" key="8">
    <source>
        <dbReference type="SAM" id="Phobius"/>
    </source>
</evidence>
<keyword evidence="3" id="KW-0813">Transport</keyword>
<feature type="transmembrane region" description="Helical" evidence="8">
    <location>
        <begin position="174"/>
        <end position="197"/>
    </location>
</feature>
<keyword evidence="7 8" id="KW-0472">Membrane</keyword>
<keyword evidence="11" id="KW-1185">Reference proteome</keyword>
<evidence type="ECO:0000313" key="11">
    <source>
        <dbReference type="Proteomes" id="UP001615550"/>
    </source>
</evidence>
<evidence type="ECO:0000256" key="3">
    <source>
        <dbReference type="ARBA" id="ARBA00022448"/>
    </source>
</evidence>